<keyword evidence="1" id="KW-1015">Disulfide bond</keyword>
<dbReference type="Gene3D" id="1.10.10.1940">
    <property type="match status" value="1"/>
</dbReference>
<evidence type="ECO:0000313" key="4">
    <source>
        <dbReference type="Proteomes" id="UP000038045"/>
    </source>
</evidence>
<evidence type="ECO:0000313" key="5">
    <source>
        <dbReference type="WBParaSite" id="PTRK_0000195900.1"/>
    </source>
</evidence>
<keyword evidence="4" id="KW-1185">Reference proteome</keyword>
<evidence type="ECO:0000256" key="2">
    <source>
        <dbReference type="SAM" id="SignalP"/>
    </source>
</evidence>
<feature type="chain" id="PRO_5005891073" evidence="2">
    <location>
        <begin position="20"/>
        <end position="481"/>
    </location>
</feature>
<reference evidence="5" key="1">
    <citation type="submission" date="2017-02" db="UniProtKB">
        <authorList>
            <consortium name="WormBaseParasite"/>
        </authorList>
    </citation>
    <scope>IDENTIFICATION</scope>
</reference>
<dbReference type="InterPro" id="IPR003582">
    <property type="entry name" value="ShKT_dom"/>
</dbReference>
<sequence>MLLINIIIYLLFNLYNVSIQVSLIKNTNETITLEKLFLNDQSNNRIRYKLATKFSIKANNVGDKCVSHYDCIHFNAGCAFDQQTREGRCLFLCDDDETKTNNYCNDREICKEVADSFTNKNLYLPLGMCFPVECKVNEHCSGNEICLDNQCILKEINSFCGSNDDCNDKDTVCDVDAKSCSQVQCFNDDECFKFGGICNRHINVCVQIPITCNINEDCISTAYVCDTLIQTCVLEDVFSNYHCREHKHCQETNSITSICDKSRNVCIVPPTCKNDFDCRSTTQYCDKSTLTCNPKEPVSMALFRPPKFNNGKPKGYETEIIDKEHVCFSDVDCAMKNHYCNKSTNKCREYSNSEFVEITNTISEMLTTSSSCIDVAGNCKRHLHNCRHQKYKGMMEYACAKTCGFCKENTRYRKLPRKGYEKEVKSRYIPKKSDSVCQDNTRFRHHIINCENRKYLCKQKVYYEFMRFHCSKTCGFCSDTQ</sequence>
<dbReference type="PROSITE" id="PS51670">
    <property type="entry name" value="SHKT"/>
    <property type="match status" value="2"/>
</dbReference>
<dbReference type="AlphaFoldDB" id="A0A0N4Z4P3"/>
<dbReference type="PANTHER" id="PTHR46219">
    <property type="entry name" value="PROTEIN CBG11138"/>
    <property type="match status" value="1"/>
</dbReference>
<feature type="domain" description="ShKT" evidence="3">
    <location>
        <begin position="372"/>
        <end position="406"/>
    </location>
</feature>
<evidence type="ECO:0000259" key="3">
    <source>
        <dbReference type="PROSITE" id="PS51670"/>
    </source>
</evidence>
<dbReference type="Proteomes" id="UP000038045">
    <property type="component" value="Unplaced"/>
</dbReference>
<protein>
    <submittedName>
        <fullName evidence="5">ShKT domain-containing protein</fullName>
    </submittedName>
</protein>
<name>A0A0N4Z4P3_PARTI</name>
<dbReference type="Pfam" id="PF01549">
    <property type="entry name" value="ShK"/>
    <property type="match status" value="2"/>
</dbReference>
<proteinExistence type="predicted"/>
<comment type="caution">
    <text evidence="1">Lacks conserved residue(s) required for the propagation of feature annotation.</text>
</comment>
<dbReference type="Gene3D" id="1.10.10.1870">
    <property type="entry name" value="ShTK domain-like"/>
    <property type="match status" value="1"/>
</dbReference>
<accession>A0A0N4Z4P3</accession>
<keyword evidence="2" id="KW-0732">Signal</keyword>
<evidence type="ECO:0000256" key="1">
    <source>
        <dbReference type="PROSITE-ProRule" id="PRU01005"/>
    </source>
</evidence>
<organism evidence="4 5">
    <name type="scientific">Parastrongyloides trichosuri</name>
    <name type="common">Possum-specific nematode worm</name>
    <dbReference type="NCBI Taxonomy" id="131310"/>
    <lineage>
        <taxon>Eukaryota</taxon>
        <taxon>Metazoa</taxon>
        <taxon>Ecdysozoa</taxon>
        <taxon>Nematoda</taxon>
        <taxon>Chromadorea</taxon>
        <taxon>Rhabditida</taxon>
        <taxon>Tylenchina</taxon>
        <taxon>Panagrolaimomorpha</taxon>
        <taxon>Strongyloidoidea</taxon>
        <taxon>Strongyloididae</taxon>
        <taxon>Parastrongyloides</taxon>
    </lineage>
</organism>
<dbReference type="SMART" id="SM00254">
    <property type="entry name" value="ShKT"/>
    <property type="match status" value="2"/>
</dbReference>
<feature type="signal peptide" evidence="2">
    <location>
        <begin position="1"/>
        <end position="19"/>
    </location>
</feature>
<dbReference type="WBParaSite" id="PTRK_0000195900.1">
    <property type="protein sequence ID" value="PTRK_0000195900.1"/>
    <property type="gene ID" value="PTRK_0000195900"/>
</dbReference>
<dbReference type="PANTHER" id="PTHR46219:SF5">
    <property type="entry name" value="SHKT DOMAIN-CONTAINING PROTEIN"/>
    <property type="match status" value="1"/>
</dbReference>
<feature type="domain" description="ShKT" evidence="3">
    <location>
        <begin position="437"/>
        <end position="477"/>
    </location>
</feature>
<feature type="disulfide bond" evidence="1">
    <location>
        <begin position="372"/>
        <end position="406"/>
    </location>
</feature>